<reference evidence="2" key="2">
    <citation type="submission" date="2021-02" db="EMBL/GenBank/DDBJ databases">
        <authorList>
            <person name="Kimball J.A."/>
            <person name="Haas M.W."/>
            <person name="Macchietto M."/>
            <person name="Kono T."/>
            <person name="Duquette J."/>
            <person name="Shao M."/>
        </authorList>
    </citation>
    <scope>NUCLEOTIDE SEQUENCE</scope>
    <source>
        <tissue evidence="2">Fresh leaf tissue</tissue>
    </source>
</reference>
<evidence type="ECO:0000313" key="2">
    <source>
        <dbReference type="EMBL" id="KAG8075852.1"/>
    </source>
</evidence>
<accession>A0A8J5SUY4</accession>
<reference evidence="2" key="1">
    <citation type="journal article" date="2021" name="bioRxiv">
        <title>Whole Genome Assembly and Annotation of Northern Wild Rice, Zizania palustris L., Supports a Whole Genome Duplication in the Zizania Genus.</title>
        <authorList>
            <person name="Haas M."/>
            <person name="Kono T."/>
            <person name="Macchietto M."/>
            <person name="Millas R."/>
            <person name="McGilp L."/>
            <person name="Shao M."/>
            <person name="Duquette J."/>
            <person name="Hirsch C.N."/>
            <person name="Kimball J."/>
        </authorList>
    </citation>
    <scope>NUCLEOTIDE SEQUENCE</scope>
    <source>
        <tissue evidence="2">Fresh leaf tissue</tissue>
    </source>
</reference>
<organism evidence="2 3">
    <name type="scientific">Zizania palustris</name>
    <name type="common">Northern wild rice</name>
    <dbReference type="NCBI Taxonomy" id="103762"/>
    <lineage>
        <taxon>Eukaryota</taxon>
        <taxon>Viridiplantae</taxon>
        <taxon>Streptophyta</taxon>
        <taxon>Embryophyta</taxon>
        <taxon>Tracheophyta</taxon>
        <taxon>Spermatophyta</taxon>
        <taxon>Magnoliopsida</taxon>
        <taxon>Liliopsida</taxon>
        <taxon>Poales</taxon>
        <taxon>Poaceae</taxon>
        <taxon>BOP clade</taxon>
        <taxon>Oryzoideae</taxon>
        <taxon>Oryzeae</taxon>
        <taxon>Zizaniinae</taxon>
        <taxon>Zizania</taxon>
    </lineage>
</organism>
<gene>
    <name evidence="2" type="ORF">GUJ93_ZPchr0006g42865</name>
</gene>
<feature type="compositionally biased region" description="Basic and acidic residues" evidence="1">
    <location>
        <begin position="70"/>
        <end position="80"/>
    </location>
</feature>
<dbReference type="Proteomes" id="UP000729402">
    <property type="component" value="Unassembled WGS sequence"/>
</dbReference>
<proteinExistence type="predicted"/>
<evidence type="ECO:0000256" key="1">
    <source>
        <dbReference type="SAM" id="MobiDB-lite"/>
    </source>
</evidence>
<dbReference type="AlphaFoldDB" id="A0A8J5SUY4"/>
<feature type="region of interest" description="Disordered" evidence="1">
    <location>
        <begin position="69"/>
        <end position="122"/>
    </location>
</feature>
<sequence>MVGKELKSFGEDDVYLEHDLQGFQDEPKPASTLLHHRRGLVCVTAPRSRIRCDDGGISERVQRRLSVLQRRMESPDRVEPVDSGPHPARHGTTPAASPRIKLRWPGSAPATCGGEESSDEERSALAITLWVRRTEGIRI</sequence>
<dbReference type="EMBL" id="JAAALK010000283">
    <property type="protein sequence ID" value="KAG8075852.1"/>
    <property type="molecule type" value="Genomic_DNA"/>
</dbReference>
<evidence type="ECO:0000313" key="3">
    <source>
        <dbReference type="Proteomes" id="UP000729402"/>
    </source>
</evidence>
<protein>
    <submittedName>
        <fullName evidence="2">Uncharacterized protein</fullName>
    </submittedName>
</protein>
<comment type="caution">
    <text evidence="2">The sequence shown here is derived from an EMBL/GenBank/DDBJ whole genome shotgun (WGS) entry which is preliminary data.</text>
</comment>
<keyword evidence="3" id="KW-1185">Reference proteome</keyword>
<name>A0A8J5SUY4_ZIZPA</name>